<name>A0A1H2NEU0_PSEVA</name>
<evidence type="ECO:0000259" key="7">
    <source>
        <dbReference type="Pfam" id="PF09864"/>
    </source>
</evidence>
<sequence>MNKVTPLLAAFLAAGAFATASDCVAAKKTKPLPVYKTSFDCASPRSTVENLICHDGQLAQMDLELNRLYLLALTDDHSVPKPAKVEIDQQFWIDARNQCGGGPQARGCVIGSYAERADQLRQGSAIARTKDPSRLSEGPVAFRCAGMSTPVSATYFTVQPGVVFLKWAKSSATLMQVPSDSGHLYTGKDYRGSYRFWQDGNDATLQVPASGQMVCTAEPVS</sequence>
<evidence type="ECO:0000313" key="8">
    <source>
        <dbReference type="EMBL" id="TDB60575.1"/>
    </source>
</evidence>
<comment type="caution">
    <text evidence="8">The sequence shown here is derived from an EMBL/GenBank/DDBJ whole genome shotgun (WGS) entry which is preliminary data.</text>
</comment>
<feature type="chain" id="PRO_5044371960" description="C-type lysozyme inhibitor domain-containing protein" evidence="5">
    <location>
        <begin position="21"/>
        <end position="221"/>
    </location>
</feature>
<feature type="domain" description="Lysozyme inhibitor LprI-like N-terminal" evidence="6">
    <location>
        <begin position="45"/>
        <end position="120"/>
    </location>
</feature>
<evidence type="ECO:0008006" key="10">
    <source>
        <dbReference type="Google" id="ProtNLM"/>
    </source>
</evidence>
<proteinExistence type="predicted"/>
<keyword evidence="3" id="KW-0564">Palmitate</keyword>
<keyword evidence="1 5" id="KW-0732">Signal</keyword>
<dbReference type="PANTHER" id="PTHR37549">
    <property type="entry name" value="LIPOPROTEIN LPRI"/>
    <property type="match status" value="1"/>
</dbReference>
<feature type="domain" description="C-type lysozyme inhibitor" evidence="7">
    <location>
        <begin position="142"/>
        <end position="210"/>
    </location>
</feature>
<dbReference type="InterPro" id="IPR009739">
    <property type="entry name" value="LprI-like_N"/>
</dbReference>
<dbReference type="AlphaFoldDB" id="A0A1H2NEU0"/>
<dbReference type="EMBL" id="RRZK01000023">
    <property type="protein sequence ID" value="TDB60575.1"/>
    <property type="molecule type" value="Genomic_DNA"/>
</dbReference>
<evidence type="ECO:0000256" key="5">
    <source>
        <dbReference type="SAM" id="SignalP"/>
    </source>
</evidence>
<gene>
    <name evidence="8" type="ORF">EIY72_17185</name>
</gene>
<evidence type="ECO:0000256" key="2">
    <source>
        <dbReference type="ARBA" id="ARBA00023136"/>
    </source>
</evidence>
<keyword evidence="2" id="KW-0472">Membrane</keyword>
<reference evidence="9" key="1">
    <citation type="journal article" date="2019" name="bioRxiv">
        <title>Bacterially produced spermidine induces plant systemic susceptibility to pathogens.</title>
        <authorList>
            <person name="Melnyk R.A."/>
            <person name="Beskrovnaya P.A."/>
            <person name="Liu Z."/>
            <person name="Song Y."/>
            <person name="Haney C.H."/>
        </authorList>
    </citation>
    <scope>NUCLEOTIDE SEQUENCE [LARGE SCALE GENOMIC DNA]</scope>
    <source>
        <strain evidence="9">Dha-51</strain>
    </source>
</reference>
<feature type="signal peptide" evidence="5">
    <location>
        <begin position="1"/>
        <end position="20"/>
    </location>
</feature>
<evidence type="ECO:0000256" key="4">
    <source>
        <dbReference type="ARBA" id="ARBA00023288"/>
    </source>
</evidence>
<dbReference type="InterPro" id="IPR052755">
    <property type="entry name" value="Lysozyme_Inhibitor_LprI"/>
</dbReference>
<evidence type="ECO:0000256" key="3">
    <source>
        <dbReference type="ARBA" id="ARBA00023139"/>
    </source>
</evidence>
<evidence type="ECO:0000259" key="6">
    <source>
        <dbReference type="Pfam" id="PF07007"/>
    </source>
</evidence>
<keyword evidence="4" id="KW-0449">Lipoprotein</keyword>
<accession>A0A1H2NEU0</accession>
<dbReference type="Pfam" id="PF09864">
    <property type="entry name" value="MliC"/>
    <property type="match status" value="1"/>
</dbReference>
<dbReference type="Pfam" id="PF07007">
    <property type="entry name" value="LprI"/>
    <property type="match status" value="1"/>
</dbReference>
<dbReference type="RefSeq" id="WP_093220716.1">
    <property type="nucleotide sequence ID" value="NZ_LT629803.1"/>
</dbReference>
<keyword evidence="9" id="KW-1185">Reference proteome</keyword>
<dbReference type="Proteomes" id="UP000295254">
    <property type="component" value="Unassembled WGS sequence"/>
</dbReference>
<dbReference type="PANTHER" id="PTHR37549:SF1">
    <property type="entry name" value="LIPOPROTEIN LPRI"/>
    <property type="match status" value="1"/>
</dbReference>
<evidence type="ECO:0000313" key="9">
    <source>
        <dbReference type="Proteomes" id="UP000295254"/>
    </source>
</evidence>
<dbReference type="OrthoDB" id="7010074at2"/>
<dbReference type="STRING" id="95300.SAMN05216558_2136"/>
<dbReference type="InterPro" id="IPR018660">
    <property type="entry name" value="MliC"/>
</dbReference>
<dbReference type="Gene3D" id="2.40.128.200">
    <property type="match status" value="1"/>
</dbReference>
<evidence type="ECO:0000256" key="1">
    <source>
        <dbReference type="ARBA" id="ARBA00022729"/>
    </source>
</evidence>
<dbReference type="GO" id="GO:0005576">
    <property type="term" value="C:extracellular region"/>
    <property type="evidence" value="ECO:0007669"/>
    <property type="project" value="TreeGrafter"/>
</dbReference>
<protein>
    <recommendedName>
        <fullName evidence="10">C-type lysozyme inhibitor domain-containing protein</fullName>
    </recommendedName>
</protein>
<dbReference type="InterPro" id="IPR036328">
    <property type="entry name" value="MliC_sf"/>
</dbReference>
<organism evidence="8 9">
    <name type="scientific">Pseudomonas vancouverensis</name>
    <dbReference type="NCBI Taxonomy" id="95300"/>
    <lineage>
        <taxon>Bacteria</taxon>
        <taxon>Pseudomonadati</taxon>
        <taxon>Pseudomonadota</taxon>
        <taxon>Gammaproteobacteria</taxon>
        <taxon>Pseudomonadales</taxon>
        <taxon>Pseudomonadaceae</taxon>
        <taxon>Pseudomonas</taxon>
    </lineage>
</organism>
<dbReference type="SUPFAM" id="SSF141488">
    <property type="entry name" value="YdhA-like"/>
    <property type="match status" value="1"/>
</dbReference>